<dbReference type="Proteomes" id="UP001442841">
    <property type="component" value="Chromosome"/>
</dbReference>
<name>A0ABZ3FJB9_9ACTN</name>
<evidence type="ECO:0000256" key="2">
    <source>
        <dbReference type="ARBA" id="ARBA00022723"/>
    </source>
</evidence>
<dbReference type="InterPro" id="IPR003347">
    <property type="entry name" value="JmjC_dom"/>
</dbReference>
<dbReference type="EMBL" id="CP154795">
    <property type="protein sequence ID" value="XAN06104.1"/>
    <property type="molecule type" value="Genomic_DNA"/>
</dbReference>
<dbReference type="Pfam" id="PF08007">
    <property type="entry name" value="JmjC_2"/>
    <property type="match status" value="1"/>
</dbReference>
<proteinExistence type="predicted"/>
<evidence type="ECO:0000313" key="6">
    <source>
        <dbReference type="Proteomes" id="UP001442841"/>
    </source>
</evidence>
<organism evidence="5 6">
    <name type="scientific">Ammonicoccus fulvus</name>
    <dbReference type="NCBI Taxonomy" id="3138240"/>
    <lineage>
        <taxon>Bacteria</taxon>
        <taxon>Bacillati</taxon>
        <taxon>Actinomycetota</taxon>
        <taxon>Actinomycetes</taxon>
        <taxon>Propionibacteriales</taxon>
        <taxon>Propionibacteriaceae</taxon>
        <taxon>Ammonicoccus</taxon>
    </lineage>
</organism>
<dbReference type="PANTHER" id="PTHR13096">
    <property type="entry name" value="MINA53 MYC INDUCED NUCLEAR ANTIGEN"/>
    <property type="match status" value="1"/>
</dbReference>
<dbReference type="RefSeq" id="WP_425307543.1">
    <property type="nucleotide sequence ID" value="NZ_CP154795.1"/>
</dbReference>
<dbReference type="SMART" id="SM00558">
    <property type="entry name" value="JmjC"/>
    <property type="match status" value="1"/>
</dbReference>
<dbReference type="PANTHER" id="PTHR13096:SF9">
    <property type="entry name" value="BIFUNCTIONAL LYSINE-SPECIFIC DEMETHYLASE AND HISTIDYL-HYDROXYLASE"/>
    <property type="match status" value="1"/>
</dbReference>
<dbReference type="SUPFAM" id="SSF51197">
    <property type="entry name" value="Clavaminate synthase-like"/>
    <property type="match status" value="1"/>
</dbReference>
<accession>A0ABZ3FJB9</accession>
<reference evidence="5 6" key="1">
    <citation type="submission" date="2024-04" db="EMBL/GenBank/DDBJ databases">
        <title>Isolation of an actinomycete strain from pig manure.</title>
        <authorList>
            <person name="Gong T."/>
            <person name="Yu Z."/>
            <person name="An M."/>
            <person name="Wei C."/>
            <person name="Yang W."/>
            <person name="Liu L."/>
        </authorList>
    </citation>
    <scope>NUCLEOTIDE SEQUENCE [LARGE SCALE GENOMIC DNA]</scope>
    <source>
        <strain evidence="5 6">ZF39</strain>
    </source>
</reference>
<dbReference type="Gene3D" id="2.60.120.650">
    <property type="entry name" value="Cupin"/>
    <property type="match status" value="1"/>
</dbReference>
<evidence type="ECO:0000313" key="5">
    <source>
        <dbReference type="EMBL" id="XAN06104.1"/>
    </source>
</evidence>
<dbReference type="InterPro" id="IPR039994">
    <property type="entry name" value="NO66-like"/>
</dbReference>
<sequence>MMRDRPRTATALGWLTDLEPREFAEQCWGRSPHLATAARRGGAEPVPGFPSVALSPPGAAPGTELFSLAAAEELITRRGLRTPFLRMVRDGQTLPKARFTSGGGVGATITDQIDDAAVAELFRDGTTAVLQGLHRTWAPITDFSHALAGELGHPVQANAYVTPSASQGFSAHYDVHDVFVLQVHGSKEWTIHPPVRPHPLRDEPWGERAEEVRRAAEAEPLLRVTLEPGDCLYLPRGFIHSARALGGTTVHLTLGVHTWTNHHVATALGESALAMLADQEWVRESLGPTATVGETAAVQSDLDRVREALIEAVRRVPDDELAAVLAARARDSMRAEPVAVFADEPAGGRP</sequence>
<keyword evidence="6" id="KW-1185">Reference proteome</keyword>
<gene>
    <name evidence="5" type="ORF">AADG42_01860</name>
</gene>
<feature type="domain" description="JmjC" evidence="4">
    <location>
        <begin position="125"/>
        <end position="273"/>
    </location>
</feature>
<dbReference type="PROSITE" id="PS51184">
    <property type="entry name" value="JMJC"/>
    <property type="match status" value="1"/>
</dbReference>
<keyword evidence="3" id="KW-0408">Iron</keyword>
<evidence type="ECO:0000256" key="1">
    <source>
        <dbReference type="ARBA" id="ARBA00001954"/>
    </source>
</evidence>
<evidence type="ECO:0000259" key="4">
    <source>
        <dbReference type="PROSITE" id="PS51184"/>
    </source>
</evidence>
<keyword evidence="2" id="KW-0479">Metal-binding</keyword>
<evidence type="ECO:0000256" key="3">
    <source>
        <dbReference type="ARBA" id="ARBA00023004"/>
    </source>
</evidence>
<comment type="cofactor">
    <cofactor evidence="1">
        <name>Fe(2+)</name>
        <dbReference type="ChEBI" id="CHEBI:29033"/>
    </cofactor>
</comment>
<protein>
    <submittedName>
        <fullName evidence="5">Cupin domain-containing protein</fullName>
    </submittedName>
</protein>